<keyword evidence="7" id="KW-1185">Reference proteome</keyword>
<dbReference type="NCBIfam" id="TIGR03361">
    <property type="entry name" value="VI_Rhs_Vgr"/>
    <property type="match status" value="1"/>
</dbReference>
<feature type="region of interest" description="Disordered" evidence="2">
    <location>
        <begin position="1567"/>
        <end position="1617"/>
    </location>
</feature>
<feature type="compositionally biased region" description="Polar residues" evidence="2">
    <location>
        <begin position="1105"/>
        <end position="1120"/>
    </location>
</feature>
<feature type="region of interest" description="Disordered" evidence="2">
    <location>
        <begin position="1149"/>
        <end position="1170"/>
    </location>
</feature>
<dbReference type="SUPFAM" id="SSF69255">
    <property type="entry name" value="gp5 N-terminal domain-like"/>
    <property type="match status" value="1"/>
</dbReference>
<comment type="similarity">
    <text evidence="1">Belongs to the VgrG protein family.</text>
</comment>
<feature type="domain" description="Gp5/Type VI secretion system Vgr protein OB-fold" evidence="3">
    <location>
        <begin position="463"/>
        <end position="512"/>
    </location>
</feature>
<evidence type="ECO:0000256" key="2">
    <source>
        <dbReference type="SAM" id="MobiDB-lite"/>
    </source>
</evidence>
<dbReference type="Pfam" id="PF13296">
    <property type="entry name" value="T6SS_Vgr"/>
    <property type="match status" value="1"/>
</dbReference>
<evidence type="ECO:0000313" key="6">
    <source>
        <dbReference type="EMBL" id="XAN13993.1"/>
    </source>
</evidence>
<dbReference type="NCBIfam" id="TIGR01646">
    <property type="entry name" value="vgr_GE"/>
    <property type="match status" value="1"/>
</dbReference>
<dbReference type="Proteomes" id="UP001446337">
    <property type="component" value="Chromosome"/>
</dbReference>
<feature type="region of interest" description="Disordered" evidence="2">
    <location>
        <begin position="440"/>
        <end position="466"/>
    </location>
</feature>
<protein>
    <submittedName>
        <fullName evidence="6">Type VI secretion system tip protein TssI/VgrG</fullName>
    </submittedName>
</protein>
<dbReference type="SUPFAM" id="SSF69349">
    <property type="entry name" value="Phage fibre proteins"/>
    <property type="match status" value="1"/>
</dbReference>
<feature type="compositionally biased region" description="Polar residues" evidence="2">
    <location>
        <begin position="2159"/>
        <end position="2172"/>
    </location>
</feature>
<sequence length="2641" mass="260534">MNALPSNAPAYSTLNIATLSQQARLLRLTTALDAELVVEHMSLREGVSRLFSLTLDCLAASAELDVAALLGKEISVSLLQADGSMRRWHAVVEGVDALGADGGLARYRLHAAPWMAALALRRDSFVYQDLSVQDIVSEVFADYPQAAFAFELTHAPKPRPVCTQYRESDLAFVQRILAEAGLCYRFEHQQDEAQGAGGGARHRVVIFDADAARPEDPSSPLRFHRSDATETRDSITRFAAAQSVRPNSVARAAWNERSLTAHAAQSQSQVRVEALPVLEDYDYAGHGRYADDDAAEQSAARSLRAHESRLVRFEGAGTARSLAPGRIFALSQHDRYAQGGGGQAIDELAGNRYVLVDVTHEATNNLGGQAAQVLNTPDMERGTYRNRFSAQPEAAALMPAWRARPTAPEGLAAVVVSASETPITSDRDLRVKVQFPWQRGEKPLTGGLSHRTHGDASGNAPGDDRSGTWLRVASAQAGPNWGAHHLPRGGTEVIVEFIDGDIDQPVVAGQLYNDADLPPWSAGENGDANHAGVLSGWHSQGLDGAGRNQWVFDDTKGKLRTRLASSTAATQLGLGHLVEQDLDDPSRGQWRGTGFELRSDAWAVVRSGQGMLISATAREQAKSTQADAQEALLLLRGAQDASRRLNDSASQHQARPLAAAEGYDELLKALDPEQDGRYTRQVNGQNAGKAVNGQRSADANIERIDGPHLLVDAPNSLNLATPASAVLHAGEHLHATAQSDAHVAATQTYAAVSARSASVFAQQGPIRAISAQAPVSLHAHTDILEALAGQDITVTSSAEGIEILGNQRVTLQAAGGSVTLDGADIVFKGPGLFSVKGATHNFVGPGSDAASLPALPSTTVDDPLIVSAELVHKDGAFATAAKKAGTSLMAGFGGATGAAGAAGKLSELAGQANTLASMAKNPMSALSAAPGLLGGASPAVGGLLNTAKNAMGLVSQAQAMVANPMSALPAAKGLLGAVAPGAGGLLDGAASAAGAVSKAAEFVKNPMSALPAATDMLASVAPEGASKIIGSAAGLAGMGAGAAGVEAGVGAGSGLGAGADATAAAGGADATGAIAPASPATPPEAAGPASAAPAAHAAGIGTDGAQGNATAAHGSQSAASSPAATNMNTTADAAAMPASTSTSASALGTAAPTANATPATGISASATPAPSATAMPAQAATMSAAGPASGAAAGDAFGTAATPADASALSSEGATASIAANTAGAGTAAGLAAGTDGVSLSAGALGAGTAAGLPSGTMGATASAGLASGAAGASTAAGLPPGAMAATAGAGFAGAETGVSTVTSTSAGTTDMSAGASLAADAAGASAAAGLPPGAMSATADANLIAAKAGLNAEAGVLAGATDATGTSQDSNLAAMATGASSATDLAADAAGANAGAGIAAGMAGASIAATGASAQGGAGATPPGSPLNAARASDTLSASSADMNRPAAPEVLASRIQTSPSLASRLAEASPLDAGRIGTSGAIPGMLATVAVTMAAARSTQAHAEGGSHRADEQGSAASGTAAPSASPASGGTREHAHATPVAHHPRSGSTDAAQTALGSFAAGRAAHSTAASSPSSGNRVFDGAARPALPPHDSQAGNTLNESSSDDATTRSSAPPNAALVASLAAGAGSLLGATASAASDAGQLASLASTANGSLLAAAALPSIASQAGAAAPGVAAGSAMGGDFSLSSAASTQVEAAAAVSASGALTQSAPSLPASNALASGAPSALGTSGAMPAASSAPGTDAVLNTTPFLADASAQTPGFVPGSAPAGLPQGAGVAGMQSGAGVGLAGAGSGVAIGAATSGSGAAAATEPAMASGASAVAAPGADASIVSGQRASSSGTTGLSANPGSSAATSRDSGARASAPFGTAADAGAPAGAGERAGAGANANASARAASAPAGASSAGAPSVTLGTSAPVSVAAATAPPTTVSPAASPDAVLGSTTARAAGMSDSVPARSATDLSAAGGAGAAAGANAGATGAAATAGGASAAGGAAIASGSGASGIAGVAAGGGLATFAQQAGAASTAMTGASTLLSGGVSASVGAAIVPVMTQALNATGDRAAALGSAVDTLFTLPDVKQANIPAVAGAILAMPGLSSSAVPGVIGAILQSPTLATETLPKVAEVLMKIPGVAESPLPQIARDVLDTIGLGPVARTQGTNLPGDTPTTEDSGRVVPGTSTYRGRQDGARLQYVNLERVDERWNDGNALTTTERQTNRPRIHVEFNRPGSHRFTITVKADPGNIAYSSRERGRRPSYQEPHANPRSYVTNADGTRIVDDIALPAAGRNVYLFEVRDERGQLIKTERVETARRLYIQEVMCMSARPAGHLADVTPVAAEFALHGIDMIQLPRLTFRGRSAVDAADNVDAQQAIMDAVRRVYASSPGKQREPYTLVVCHVDRLAAPGTSGDMRLPVPAGPGGRVMTVPIVNDDRTLASLWYEFDDSDDWLVHARYIHTDASGAERSIPIPRHLMTPVRESSGAVFSVTVDLTRISPTPLRGVLNIQFNTVAVSYAGLAITGTNLLFVSTLDPYEPNSQAYLTETLAHEMGHLLGMVPSGPDWPGLRNEDPSADDSKLDPPQHFYYNMGGHCYFGLPNQNGQYTDEIGQCVMYGITCANIHFCPSCSKAVRKVDCSEGWPAF</sequence>
<dbReference type="Pfam" id="PF04717">
    <property type="entry name" value="Phage_base_V"/>
    <property type="match status" value="1"/>
</dbReference>
<dbReference type="InterPro" id="IPR028244">
    <property type="entry name" value="T6SS_Rhs_Vgr_dom"/>
</dbReference>
<feature type="region of interest" description="Disordered" evidence="2">
    <location>
        <begin position="2158"/>
        <end position="2185"/>
    </location>
</feature>
<feature type="compositionally biased region" description="Low complexity" evidence="2">
    <location>
        <begin position="1074"/>
        <end position="1100"/>
    </location>
</feature>
<feature type="region of interest" description="Disordered" evidence="2">
    <location>
        <begin position="1501"/>
        <end position="1554"/>
    </location>
</feature>
<feature type="region of interest" description="Disordered" evidence="2">
    <location>
        <begin position="2250"/>
        <end position="2271"/>
    </location>
</feature>
<feature type="compositionally biased region" description="Low complexity" evidence="2">
    <location>
        <begin position="1516"/>
        <end position="1533"/>
    </location>
</feature>
<name>A0ABZ3FZ60_ACHDE</name>
<accession>A0ABZ3FZ60</accession>
<evidence type="ECO:0000259" key="4">
    <source>
        <dbReference type="Pfam" id="PF10106"/>
    </source>
</evidence>
<dbReference type="Gene3D" id="2.40.50.230">
    <property type="entry name" value="Gp5 N-terminal domain"/>
    <property type="match status" value="1"/>
</dbReference>
<feature type="region of interest" description="Disordered" evidence="2">
    <location>
        <begin position="1074"/>
        <end position="1125"/>
    </location>
</feature>
<feature type="compositionally biased region" description="Low complexity" evidence="2">
    <location>
        <begin position="1608"/>
        <end position="1617"/>
    </location>
</feature>
<gene>
    <name evidence="6" type="primary">tssI</name>
    <name evidence="6" type="ORF">AAIK43_21700</name>
</gene>
<dbReference type="Gene3D" id="3.55.50.10">
    <property type="entry name" value="Baseplate protein-like domains"/>
    <property type="match status" value="1"/>
</dbReference>
<dbReference type="Pfam" id="PF05954">
    <property type="entry name" value="Phage_GPD"/>
    <property type="match status" value="1"/>
</dbReference>
<feature type="compositionally biased region" description="Polar residues" evidence="2">
    <location>
        <begin position="1836"/>
        <end position="1861"/>
    </location>
</feature>
<proteinExistence type="inferred from homology"/>
<dbReference type="Gene3D" id="4.10.220.110">
    <property type="match status" value="1"/>
</dbReference>
<dbReference type="EMBL" id="CP154792">
    <property type="protein sequence ID" value="XAN13993.1"/>
    <property type="molecule type" value="Genomic_DNA"/>
</dbReference>
<dbReference type="RefSeq" id="WP_343498544.1">
    <property type="nucleotide sequence ID" value="NZ_CP154792.1"/>
</dbReference>
<organism evidence="6 7">
    <name type="scientific">Achromobacter denitrificans</name>
    <name type="common">Alcaligenes denitrificans</name>
    <dbReference type="NCBI Taxonomy" id="32002"/>
    <lineage>
        <taxon>Bacteria</taxon>
        <taxon>Pseudomonadati</taxon>
        <taxon>Pseudomonadota</taxon>
        <taxon>Betaproteobacteria</taxon>
        <taxon>Burkholderiales</taxon>
        <taxon>Alcaligenaceae</taxon>
        <taxon>Achromobacter</taxon>
    </lineage>
</organism>
<evidence type="ECO:0000259" key="3">
    <source>
        <dbReference type="Pfam" id="PF04717"/>
    </source>
</evidence>
<dbReference type="SUPFAM" id="SSF69279">
    <property type="entry name" value="Phage tail proteins"/>
    <property type="match status" value="2"/>
</dbReference>
<feature type="compositionally biased region" description="Low complexity" evidence="2">
    <location>
        <begin position="1567"/>
        <end position="1578"/>
    </location>
</feature>
<dbReference type="Gene3D" id="2.30.110.50">
    <property type="match status" value="1"/>
</dbReference>
<feature type="region of interest" description="Disordered" evidence="2">
    <location>
        <begin position="1836"/>
        <end position="1887"/>
    </location>
</feature>
<dbReference type="InterPro" id="IPR006531">
    <property type="entry name" value="Gp5/Vgr_OB"/>
</dbReference>
<dbReference type="Pfam" id="PF10106">
    <property type="entry name" value="DUF2345"/>
    <property type="match status" value="1"/>
</dbReference>
<feature type="domain" description="Putative type VI secretion system Rhs element associated Vgr" evidence="5">
    <location>
        <begin position="541"/>
        <end position="649"/>
    </location>
</feature>
<dbReference type="InterPro" id="IPR006533">
    <property type="entry name" value="T6SS_Vgr_RhsGE"/>
</dbReference>
<evidence type="ECO:0000259" key="5">
    <source>
        <dbReference type="Pfam" id="PF13296"/>
    </source>
</evidence>
<dbReference type="InterPro" id="IPR037026">
    <property type="entry name" value="Vgr_OB-fold_dom_sf"/>
</dbReference>
<feature type="compositionally biased region" description="Low complexity" evidence="2">
    <location>
        <begin position="1866"/>
        <end position="1887"/>
    </location>
</feature>
<feature type="region of interest" description="Disordered" evidence="2">
    <location>
        <begin position="1414"/>
        <end position="1447"/>
    </location>
</feature>
<reference evidence="6 7" key="1">
    <citation type="submission" date="2024-05" db="EMBL/GenBank/DDBJ databases">
        <title>Achromobacter denitrificans. BP1, complete genome.</title>
        <authorList>
            <person name="Zhang B."/>
        </authorList>
    </citation>
    <scope>NUCLEOTIDE SEQUENCE [LARGE SCALE GENOMIC DNA]</scope>
    <source>
        <strain evidence="6 7">BP1</strain>
    </source>
</reference>
<feature type="domain" description="DUF2345" evidence="4">
    <location>
        <begin position="699"/>
        <end position="845"/>
    </location>
</feature>
<dbReference type="InterPro" id="IPR017847">
    <property type="entry name" value="T6SS_RhsGE_Vgr_subset"/>
</dbReference>
<evidence type="ECO:0000256" key="1">
    <source>
        <dbReference type="ARBA" id="ARBA00005558"/>
    </source>
</evidence>
<dbReference type="InterPro" id="IPR018769">
    <property type="entry name" value="VgrG2_DUF2345"/>
</dbReference>
<evidence type="ECO:0000313" key="7">
    <source>
        <dbReference type="Proteomes" id="UP001446337"/>
    </source>
</evidence>